<dbReference type="GO" id="GO:0030026">
    <property type="term" value="P:intracellular manganese ion homeostasis"/>
    <property type="evidence" value="ECO:0007669"/>
    <property type="project" value="InterPro"/>
</dbReference>
<dbReference type="Pfam" id="PF01988">
    <property type="entry name" value="VIT1"/>
    <property type="match status" value="1"/>
</dbReference>
<feature type="transmembrane region" description="Helical" evidence="6">
    <location>
        <begin position="197"/>
        <end position="219"/>
    </location>
</feature>
<evidence type="ECO:0000256" key="3">
    <source>
        <dbReference type="ARBA" id="ARBA00022989"/>
    </source>
</evidence>
<dbReference type="EMBL" id="PDJG01000001">
    <property type="protein sequence ID" value="PFG34857.1"/>
    <property type="molecule type" value="Genomic_DNA"/>
</dbReference>
<dbReference type="OrthoDB" id="188924at2"/>
<keyword evidence="4 6" id="KW-0472">Membrane</keyword>
<gene>
    <name evidence="7" type="ORF">ATL42_2788</name>
</gene>
<keyword evidence="2 6" id="KW-0812">Transmembrane</keyword>
<dbReference type="Proteomes" id="UP000225548">
    <property type="component" value="Unassembled WGS sequence"/>
</dbReference>
<evidence type="ECO:0000256" key="4">
    <source>
        <dbReference type="ARBA" id="ARBA00023136"/>
    </source>
</evidence>
<comment type="caution">
    <text evidence="7">The sequence shown here is derived from an EMBL/GenBank/DDBJ whole genome shotgun (WGS) entry which is preliminary data.</text>
</comment>
<proteinExistence type="predicted"/>
<dbReference type="GO" id="GO:0012505">
    <property type="term" value="C:endomembrane system"/>
    <property type="evidence" value="ECO:0007669"/>
    <property type="project" value="UniProtKB-SubCell"/>
</dbReference>
<evidence type="ECO:0000313" key="7">
    <source>
        <dbReference type="EMBL" id="PFG34857.1"/>
    </source>
</evidence>
<feature type="transmembrane region" description="Helical" evidence="6">
    <location>
        <begin position="40"/>
        <end position="60"/>
    </location>
</feature>
<dbReference type="CDD" id="cd02432">
    <property type="entry name" value="Nodulin-21_like_1"/>
    <property type="match status" value="1"/>
</dbReference>
<dbReference type="InterPro" id="IPR008217">
    <property type="entry name" value="Ccc1_fam"/>
</dbReference>
<evidence type="ECO:0000313" key="8">
    <source>
        <dbReference type="Proteomes" id="UP000225548"/>
    </source>
</evidence>
<evidence type="ECO:0000256" key="5">
    <source>
        <dbReference type="SAM" id="MobiDB-lite"/>
    </source>
</evidence>
<reference evidence="7 8" key="1">
    <citation type="submission" date="2017-10" db="EMBL/GenBank/DDBJ databases">
        <title>Sequencing the genomes of 1000 actinobacteria strains.</title>
        <authorList>
            <person name="Klenk H.-P."/>
        </authorList>
    </citation>
    <scope>NUCLEOTIDE SEQUENCE [LARGE SCALE GENOMIC DNA]</scope>
    <source>
        <strain evidence="7 8">DSM 18966</strain>
    </source>
</reference>
<evidence type="ECO:0000256" key="1">
    <source>
        <dbReference type="ARBA" id="ARBA00004127"/>
    </source>
</evidence>
<protein>
    <submittedName>
        <fullName evidence="7">VIT1/CCC1 family predicted Fe2+/Mn2+ transporter</fullName>
    </submittedName>
</protein>
<dbReference type="GO" id="GO:0005384">
    <property type="term" value="F:manganese ion transmembrane transporter activity"/>
    <property type="evidence" value="ECO:0007669"/>
    <property type="project" value="InterPro"/>
</dbReference>
<evidence type="ECO:0000256" key="6">
    <source>
        <dbReference type="SAM" id="Phobius"/>
    </source>
</evidence>
<feature type="transmembrane region" description="Helical" evidence="6">
    <location>
        <begin position="66"/>
        <end position="86"/>
    </location>
</feature>
<keyword evidence="8" id="KW-1185">Reference proteome</keyword>
<feature type="transmembrane region" description="Helical" evidence="6">
    <location>
        <begin position="169"/>
        <end position="191"/>
    </location>
</feature>
<dbReference type="PANTHER" id="PTHR31851">
    <property type="entry name" value="FE(2+)/MN(2+) TRANSPORTER PCL1"/>
    <property type="match status" value="1"/>
</dbReference>
<evidence type="ECO:0000256" key="2">
    <source>
        <dbReference type="ARBA" id="ARBA00022692"/>
    </source>
</evidence>
<comment type="subcellular location">
    <subcellularLocation>
        <location evidence="1">Endomembrane system</location>
        <topology evidence="1">Multi-pass membrane protein</topology>
    </subcellularLocation>
</comment>
<keyword evidence="3 6" id="KW-1133">Transmembrane helix</keyword>
<feature type="region of interest" description="Disordered" evidence="5">
    <location>
        <begin position="1"/>
        <end position="28"/>
    </location>
</feature>
<organism evidence="7 8">
    <name type="scientific">Sanguibacter antarcticus</name>
    <dbReference type="NCBI Taxonomy" id="372484"/>
    <lineage>
        <taxon>Bacteria</taxon>
        <taxon>Bacillati</taxon>
        <taxon>Actinomycetota</taxon>
        <taxon>Actinomycetes</taxon>
        <taxon>Micrococcales</taxon>
        <taxon>Sanguibacteraceae</taxon>
        <taxon>Sanguibacter</taxon>
    </lineage>
</organism>
<name>A0A2A9E713_9MICO</name>
<feature type="transmembrane region" description="Helical" evidence="6">
    <location>
        <begin position="226"/>
        <end position="248"/>
    </location>
</feature>
<dbReference type="AlphaFoldDB" id="A0A2A9E713"/>
<sequence>MTDLQSRPSQLPLDSALPPTGTGASDTGASDAARLNWLRAGVLGANDGIISIAGLIIGVAGATSQIGPILTAGVAGLVAGAASMALGEYVSVSSQRDAERSLIARARRRIDDDPAAGLDDLTAVYRRKGASEATARAVAEELTAHDVHAAHIDAQLTLDPDDLTNPTHAAISSGISFTVGALLPLLAIWLAPAAFRVSVTFVAVLLALALTGSASATIGGAGRTRAVLRMVVGGAVAMAISFAIGNLLGVSGI</sequence>
<accession>A0A2A9E713</accession>
<dbReference type="RefSeq" id="WP_098455825.1">
    <property type="nucleotide sequence ID" value="NZ_PDJG01000001.1"/>
</dbReference>